<name>A0A1I0U332_9NOCA</name>
<evidence type="ECO:0000256" key="3">
    <source>
        <dbReference type="SAM" id="MobiDB-lite"/>
    </source>
</evidence>
<dbReference type="GeneID" id="85486888"/>
<evidence type="ECO:0000313" key="7">
    <source>
        <dbReference type="Proteomes" id="UP000182054"/>
    </source>
</evidence>
<feature type="domain" description="AMP-binding enzyme C-terminal" evidence="5">
    <location>
        <begin position="429"/>
        <end position="504"/>
    </location>
</feature>
<dbReference type="FunFam" id="3.30.300.30:FF:000008">
    <property type="entry name" value="2,3-dihydroxybenzoate-AMP ligase"/>
    <property type="match status" value="1"/>
</dbReference>
<feature type="domain" description="AMP-dependent synthetase/ligase" evidence="4">
    <location>
        <begin position="21"/>
        <end position="379"/>
    </location>
</feature>
<dbReference type="Gene3D" id="3.30.300.30">
    <property type="match status" value="1"/>
</dbReference>
<accession>A0A1I0U332</accession>
<dbReference type="Pfam" id="PF13193">
    <property type="entry name" value="AMP-binding_C"/>
    <property type="match status" value="1"/>
</dbReference>
<dbReference type="PANTHER" id="PTHR43767">
    <property type="entry name" value="LONG-CHAIN-FATTY-ACID--COA LIGASE"/>
    <property type="match status" value="1"/>
</dbReference>
<dbReference type="InterPro" id="IPR050237">
    <property type="entry name" value="ATP-dep_AMP-bd_enzyme"/>
</dbReference>
<proteinExistence type="inferred from homology"/>
<dbReference type="OrthoDB" id="2579187at2"/>
<dbReference type="SUPFAM" id="SSF56801">
    <property type="entry name" value="Acetyl-CoA synthetase-like"/>
    <property type="match status" value="1"/>
</dbReference>
<organism evidence="6 7">
    <name type="scientific">Rhodococcoides kroppenstedtii</name>
    <dbReference type="NCBI Taxonomy" id="293050"/>
    <lineage>
        <taxon>Bacteria</taxon>
        <taxon>Bacillati</taxon>
        <taxon>Actinomycetota</taxon>
        <taxon>Actinomycetes</taxon>
        <taxon>Mycobacteriales</taxon>
        <taxon>Nocardiaceae</taxon>
        <taxon>Rhodococcoides</taxon>
    </lineage>
</organism>
<comment type="similarity">
    <text evidence="1">Belongs to the ATP-dependent AMP-binding enzyme family.</text>
</comment>
<evidence type="ECO:0000313" key="6">
    <source>
        <dbReference type="EMBL" id="SFA58529.1"/>
    </source>
</evidence>
<dbReference type="RefSeq" id="WP_068360852.1">
    <property type="nucleotide sequence ID" value="NZ_FOJN01000012.1"/>
</dbReference>
<dbReference type="InterPro" id="IPR025110">
    <property type="entry name" value="AMP-bd_C"/>
</dbReference>
<reference evidence="6 7" key="1">
    <citation type="submission" date="2016-10" db="EMBL/GenBank/DDBJ databases">
        <authorList>
            <person name="de Groot N.N."/>
        </authorList>
    </citation>
    <scope>NUCLEOTIDE SEQUENCE [LARGE SCALE GENOMIC DNA]</scope>
    <source>
        <strain evidence="6 7">DSM 44908</strain>
    </source>
</reference>
<dbReference type="InterPro" id="IPR045851">
    <property type="entry name" value="AMP-bd_C_sf"/>
</dbReference>
<protein>
    <submittedName>
        <fullName evidence="6">Acyl-CoA synthetase (AMP-forming)/AMP-acid ligase II</fullName>
    </submittedName>
</protein>
<dbReference type="Proteomes" id="UP000182054">
    <property type="component" value="Unassembled WGS sequence"/>
</dbReference>
<keyword evidence="2 6" id="KW-0436">Ligase</keyword>
<gene>
    <name evidence="6" type="ORF">SAMN05444374_112144</name>
</gene>
<sequence>MPGLAPQHRSLTGRATIGDQLRRHARTQPTKTAFISYDADGTRVVTTYGQLDSAANRFANVLLGLGVSPGDRVASMARNSIDVVVAYYGTLKVGAAFTGINVLYRDAEVRHQLEHAEPTVVVAGPEFAETVRRVLPDGTTLLTYGDDCATAMADASDTEPDVEMDENDIAMMVYTSGTEAAPKGVMIPHRNFLISTAPAWSWGLRTGPEDTWLFVMPFHTIAGLGSMTTLTLMGATLVLPSSVEPARSLQIIADEKVSVIAQTPTFYFALAREATFGPDAVGQVRRCLTYGGQVSPHTISAWADAAPEAIWGTYWGQSELSQLGSVGWFTTLDDIPDGDPSWIGKPVTHLEVRVVDADGNDAEVGELLCRTPSVMLGYFKDDERTAEVFRDGWVHTGDMVRRDADGNLFFYDRKKDMIKSGGMNVSSQEVERVLHSHPDIARAAVVGMPDPYWSEAVTAFVIAADGVHPNPDAVIEFCRTELASYKAPKSVHVVAELPVDAQGKILKRELRTLAVAPEPA</sequence>
<dbReference type="InterPro" id="IPR000873">
    <property type="entry name" value="AMP-dep_synth/lig_dom"/>
</dbReference>
<dbReference type="Pfam" id="PF00501">
    <property type="entry name" value="AMP-binding"/>
    <property type="match status" value="1"/>
</dbReference>
<evidence type="ECO:0000259" key="4">
    <source>
        <dbReference type="Pfam" id="PF00501"/>
    </source>
</evidence>
<dbReference type="AlphaFoldDB" id="A0A1I0U332"/>
<dbReference type="InterPro" id="IPR042099">
    <property type="entry name" value="ANL_N_sf"/>
</dbReference>
<dbReference type="EMBL" id="FOJN01000012">
    <property type="protein sequence ID" value="SFA58529.1"/>
    <property type="molecule type" value="Genomic_DNA"/>
</dbReference>
<dbReference type="GO" id="GO:0016878">
    <property type="term" value="F:acid-thiol ligase activity"/>
    <property type="evidence" value="ECO:0007669"/>
    <property type="project" value="UniProtKB-ARBA"/>
</dbReference>
<evidence type="ECO:0000256" key="1">
    <source>
        <dbReference type="ARBA" id="ARBA00006432"/>
    </source>
</evidence>
<evidence type="ECO:0000259" key="5">
    <source>
        <dbReference type="Pfam" id="PF13193"/>
    </source>
</evidence>
<dbReference type="Gene3D" id="3.40.50.12780">
    <property type="entry name" value="N-terminal domain of ligase-like"/>
    <property type="match status" value="1"/>
</dbReference>
<feature type="region of interest" description="Disordered" evidence="3">
    <location>
        <begin position="1"/>
        <end position="27"/>
    </location>
</feature>
<dbReference type="PANTHER" id="PTHR43767:SF1">
    <property type="entry name" value="NONRIBOSOMAL PEPTIDE SYNTHASE PES1 (EUROFUNG)-RELATED"/>
    <property type="match status" value="1"/>
</dbReference>
<evidence type="ECO:0000256" key="2">
    <source>
        <dbReference type="ARBA" id="ARBA00022598"/>
    </source>
</evidence>